<proteinExistence type="predicted"/>
<gene>
    <name evidence="3" type="ORF">O9K51_10902</name>
</gene>
<evidence type="ECO:0000256" key="2">
    <source>
        <dbReference type="SAM" id="MobiDB-lite"/>
    </source>
</evidence>
<keyword evidence="4" id="KW-1185">Reference proteome</keyword>
<dbReference type="InterPro" id="IPR021842">
    <property type="entry name" value="DUF3435"/>
</dbReference>
<accession>A0AB34FCZ2</accession>
<dbReference type="GO" id="GO:0003964">
    <property type="term" value="F:RNA-directed DNA polymerase activity"/>
    <property type="evidence" value="ECO:0007669"/>
    <property type="project" value="UniProtKB-KW"/>
</dbReference>
<feature type="region of interest" description="Disordered" evidence="2">
    <location>
        <begin position="286"/>
        <end position="306"/>
    </location>
</feature>
<organism evidence="3 4">
    <name type="scientific">Purpureocillium lavendulum</name>
    <dbReference type="NCBI Taxonomy" id="1247861"/>
    <lineage>
        <taxon>Eukaryota</taxon>
        <taxon>Fungi</taxon>
        <taxon>Dikarya</taxon>
        <taxon>Ascomycota</taxon>
        <taxon>Pezizomycotina</taxon>
        <taxon>Sordariomycetes</taxon>
        <taxon>Hypocreomycetidae</taxon>
        <taxon>Hypocreales</taxon>
        <taxon>Ophiocordycipitaceae</taxon>
        <taxon>Purpureocillium</taxon>
    </lineage>
</organism>
<reference evidence="3" key="1">
    <citation type="submission" date="2023-01" db="EMBL/GenBank/DDBJ databases">
        <title>The growth and conidiation of Purpureocillium lavendulum are regulated by nitrogen source and histone H3K14 acetylation.</title>
        <authorList>
            <person name="Tang P."/>
            <person name="Han J."/>
            <person name="Zhang C."/>
            <person name="Tang P."/>
            <person name="Qi F."/>
            <person name="Zhang K."/>
            <person name="Liang L."/>
        </authorList>
    </citation>
    <scope>NUCLEOTIDE SEQUENCE</scope>
    <source>
        <strain evidence="3">YMF1.00683</strain>
    </source>
</reference>
<keyword evidence="3" id="KW-0695">RNA-directed DNA polymerase</keyword>
<evidence type="ECO:0000256" key="1">
    <source>
        <dbReference type="SAM" id="Coils"/>
    </source>
</evidence>
<dbReference type="EMBL" id="JAQHRD010000020">
    <property type="protein sequence ID" value="KAJ6436536.1"/>
    <property type="molecule type" value="Genomic_DNA"/>
</dbReference>
<keyword evidence="3" id="KW-0548">Nucleotidyltransferase</keyword>
<dbReference type="PANTHER" id="PTHR37535:SF4">
    <property type="entry name" value="FLUG DOMAIN-CONTAINING PROTEIN"/>
    <property type="match status" value="1"/>
</dbReference>
<dbReference type="AlphaFoldDB" id="A0AB34FCZ2"/>
<dbReference type="Proteomes" id="UP001163105">
    <property type="component" value="Unassembled WGS sequence"/>
</dbReference>
<evidence type="ECO:0000313" key="3">
    <source>
        <dbReference type="EMBL" id="KAJ6436536.1"/>
    </source>
</evidence>
<evidence type="ECO:0000313" key="4">
    <source>
        <dbReference type="Proteomes" id="UP001163105"/>
    </source>
</evidence>
<sequence>MPTYSQTDIYHPIPLRQLPFFVLSPADMEGGRPAKRRKTMQEWTAHSNVPADPKLAAARVNPETTIPAAETAYIDQLYAERVDICSLASSIGSALGALHWACGIDAAGVDFMLGCDRRGRVQLWLIDFADCRPFQRTAGAVTTHLIHNPVVVELTSKAKRMAIQIRQEYGFIKDAPKQAKQEYEQLRRDLKSAEKAFRDDMTKVFQNEYRRRMHNAELERQLSGMAIEEQTEPSIQHALEERTQLQALLCDFDTNLSLKDITDRKVRAVDLMVRLAARREVRKPLPPTPACKWGESHASPSSPDPLPKMEEIPLVLGKTQCIYCVGDEQLPYVARMRAFNRASHMMDHVEKVHLRHEPTRASFVCRHPQCKHLSDFLTSLDHFKNHVQTAMKRDVMKNHDIKSQEYIEKVHWFRQGTATAEDLFRDLDVPQRPDTELPTGAHTPGRGEIHLRKEIGEGGYGVVTHFWNVSDGSEYALKEPTARAIRKRQVNYDPSWSLFGRDTTPGSPIPSTIFRKFSFGSIGILILSYIDFFLRPPYRLNVGEPRIGLVSTLFLFFGFTAANCVSSA</sequence>
<dbReference type="PANTHER" id="PTHR37535">
    <property type="entry name" value="FLUG DOMAIN PROTEIN"/>
    <property type="match status" value="1"/>
</dbReference>
<protein>
    <submittedName>
        <fullName evidence="3">RNA-directed DNA polymerase from transposon x-element</fullName>
    </submittedName>
</protein>
<feature type="coiled-coil region" evidence="1">
    <location>
        <begin position="176"/>
        <end position="203"/>
    </location>
</feature>
<dbReference type="Pfam" id="PF11917">
    <property type="entry name" value="DUF3435"/>
    <property type="match status" value="1"/>
</dbReference>
<keyword evidence="3" id="KW-0808">Transferase</keyword>
<keyword evidence="1" id="KW-0175">Coiled coil</keyword>
<name>A0AB34FCZ2_9HYPO</name>
<comment type="caution">
    <text evidence="3">The sequence shown here is derived from an EMBL/GenBank/DDBJ whole genome shotgun (WGS) entry which is preliminary data.</text>
</comment>